<evidence type="ECO:0000313" key="3">
    <source>
        <dbReference type="Proteomes" id="UP000835052"/>
    </source>
</evidence>
<keyword evidence="3" id="KW-1185">Reference proteome</keyword>
<gene>
    <name evidence="2" type="ORF">CAUJ_LOCUS6907</name>
</gene>
<dbReference type="Proteomes" id="UP000835052">
    <property type="component" value="Unassembled WGS sequence"/>
</dbReference>
<organism evidence="2 3">
    <name type="scientific">Caenorhabditis auriculariae</name>
    <dbReference type="NCBI Taxonomy" id="2777116"/>
    <lineage>
        <taxon>Eukaryota</taxon>
        <taxon>Metazoa</taxon>
        <taxon>Ecdysozoa</taxon>
        <taxon>Nematoda</taxon>
        <taxon>Chromadorea</taxon>
        <taxon>Rhabditida</taxon>
        <taxon>Rhabditina</taxon>
        <taxon>Rhabditomorpha</taxon>
        <taxon>Rhabditoidea</taxon>
        <taxon>Rhabditidae</taxon>
        <taxon>Peloderinae</taxon>
        <taxon>Caenorhabditis</taxon>
    </lineage>
</organism>
<dbReference type="AlphaFoldDB" id="A0A8S1H8X9"/>
<feature type="region of interest" description="Disordered" evidence="1">
    <location>
        <begin position="30"/>
        <end position="51"/>
    </location>
</feature>
<accession>A0A8S1H8X9</accession>
<protein>
    <submittedName>
        <fullName evidence="2">Uncharacterized protein</fullName>
    </submittedName>
</protein>
<dbReference type="EMBL" id="CAJGYM010000018">
    <property type="protein sequence ID" value="CAD6190988.1"/>
    <property type="molecule type" value="Genomic_DNA"/>
</dbReference>
<sequence>MFKPRELEFPTMIEIRKLFPSLGKSWMTGHSGEAYTEESAPGGTKSRPATHSIGGFCSAAFSRNSISQDGGAGASRLDEASAVESPPLFPPLGRILDFSVFSRLLPVT</sequence>
<evidence type="ECO:0000313" key="2">
    <source>
        <dbReference type="EMBL" id="CAD6190988.1"/>
    </source>
</evidence>
<reference evidence="2" key="1">
    <citation type="submission" date="2020-10" db="EMBL/GenBank/DDBJ databases">
        <authorList>
            <person name="Kikuchi T."/>
        </authorList>
    </citation>
    <scope>NUCLEOTIDE SEQUENCE</scope>
    <source>
        <strain evidence="2">NKZ352</strain>
    </source>
</reference>
<comment type="caution">
    <text evidence="2">The sequence shown here is derived from an EMBL/GenBank/DDBJ whole genome shotgun (WGS) entry which is preliminary data.</text>
</comment>
<evidence type="ECO:0000256" key="1">
    <source>
        <dbReference type="SAM" id="MobiDB-lite"/>
    </source>
</evidence>
<proteinExistence type="predicted"/>
<name>A0A8S1H8X9_9PELO</name>